<evidence type="ECO:0000259" key="2">
    <source>
        <dbReference type="SMART" id="SM00856"/>
    </source>
</evidence>
<name>A0AAU9RVG3_THLAR</name>
<dbReference type="EMBL" id="OU466858">
    <property type="protein sequence ID" value="CAH2047743.1"/>
    <property type="molecule type" value="Genomic_DNA"/>
</dbReference>
<feature type="signal peptide" evidence="1">
    <location>
        <begin position="1"/>
        <end position="29"/>
    </location>
</feature>
<evidence type="ECO:0000256" key="1">
    <source>
        <dbReference type="SAM" id="SignalP"/>
    </source>
</evidence>
<gene>
    <name evidence="3" type="ORF">TAV2_LOCUS6576</name>
</gene>
<dbReference type="Proteomes" id="UP000836841">
    <property type="component" value="Chromosome 2"/>
</dbReference>
<proteinExistence type="predicted"/>
<dbReference type="SUPFAM" id="SSF101148">
    <property type="entry name" value="Plant invertase/pectin methylesterase inhibitor"/>
    <property type="match status" value="1"/>
</dbReference>
<dbReference type="InterPro" id="IPR006501">
    <property type="entry name" value="Pectinesterase_inhib_dom"/>
</dbReference>
<feature type="chain" id="PRO_5043347667" description="Pectinesterase inhibitor domain-containing protein" evidence="1">
    <location>
        <begin position="30"/>
        <end position="163"/>
    </location>
</feature>
<evidence type="ECO:0000313" key="3">
    <source>
        <dbReference type="EMBL" id="CAH2047743.1"/>
    </source>
</evidence>
<dbReference type="GO" id="GO:0004857">
    <property type="term" value="F:enzyme inhibitor activity"/>
    <property type="evidence" value="ECO:0007669"/>
    <property type="project" value="InterPro"/>
</dbReference>
<protein>
    <recommendedName>
        <fullName evidence="2">Pectinesterase inhibitor domain-containing protein</fullName>
    </recommendedName>
</protein>
<keyword evidence="1" id="KW-0732">Signal</keyword>
<dbReference type="AlphaFoldDB" id="A0AAU9RVG3"/>
<dbReference type="Gene3D" id="1.20.140.40">
    <property type="entry name" value="Invertase/pectin methylesterase inhibitor family protein"/>
    <property type="match status" value="1"/>
</dbReference>
<feature type="domain" description="Pectinesterase inhibitor" evidence="2">
    <location>
        <begin position="26"/>
        <end position="158"/>
    </location>
</feature>
<dbReference type="InterPro" id="IPR035513">
    <property type="entry name" value="Invertase/methylesterase_inhib"/>
</dbReference>
<organism evidence="3 4">
    <name type="scientific">Thlaspi arvense</name>
    <name type="common">Field penny-cress</name>
    <dbReference type="NCBI Taxonomy" id="13288"/>
    <lineage>
        <taxon>Eukaryota</taxon>
        <taxon>Viridiplantae</taxon>
        <taxon>Streptophyta</taxon>
        <taxon>Embryophyta</taxon>
        <taxon>Tracheophyta</taxon>
        <taxon>Spermatophyta</taxon>
        <taxon>Magnoliopsida</taxon>
        <taxon>eudicotyledons</taxon>
        <taxon>Gunneridae</taxon>
        <taxon>Pentapetalae</taxon>
        <taxon>rosids</taxon>
        <taxon>malvids</taxon>
        <taxon>Brassicales</taxon>
        <taxon>Brassicaceae</taxon>
        <taxon>Thlaspideae</taxon>
        <taxon>Thlaspi</taxon>
    </lineage>
</organism>
<sequence length="163" mass="17821">MAGCNKSQLYLTTIAVTVILLTANQAAEARFKGLCDQTAYPTLCRPMVKGSSPRRATRSMICALETKTRLAIANAARYKNGNQQVSICYATLTDAAFNLRKAKNSIKKRNNLSLKMFLTAAVSDFGVCVNGFVDSRQVNTVQNAADELRKMGTNCLFLATLIR</sequence>
<dbReference type="CDD" id="cd15800">
    <property type="entry name" value="PMEI-like_2"/>
    <property type="match status" value="1"/>
</dbReference>
<reference evidence="3 4" key="1">
    <citation type="submission" date="2022-03" db="EMBL/GenBank/DDBJ databases">
        <authorList>
            <person name="Nunn A."/>
            <person name="Chopra R."/>
            <person name="Nunn A."/>
            <person name="Contreras Garrido A."/>
        </authorList>
    </citation>
    <scope>NUCLEOTIDE SEQUENCE [LARGE SCALE GENOMIC DNA]</scope>
</reference>
<dbReference type="SMART" id="SM00856">
    <property type="entry name" value="PMEI"/>
    <property type="match status" value="1"/>
</dbReference>
<dbReference type="Pfam" id="PF04043">
    <property type="entry name" value="PMEI"/>
    <property type="match status" value="1"/>
</dbReference>
<accession>A0AAU9RVG3</accession>
<keyword evidence="4" id="KW-1185">Reference proteome</keyword>
<evidence type="ECO:0000313" key="4">
    <source>
        <dbReference type="Proteomes" id="UP000836841"/>
    </source>
</evidence>